<gene>
    <name evidence="2" type="ORF">P7D78_17365</name>
</gene>
<reference evidence="2" key="1">
    <citation type="submission" date="2023-03" db="EMBL/GenBank/DDBJ databases">
        <authorList>
            <person name="Shen W."/>
            <person name="Cai J."/>
        </authorList>
    </citation>
    <scope>NUCLEOTIDE SEQUENCE</scope>
    <source>
        <strain evidence="2">B646-2</strain>
    </source>
</reference>
<dbReference type="Proteomes" id="UP001249240">
    <property type="component" value="Unassembled WGS sequence"/>
</dbReference>
<evidence type="ECO:0000259" key="1">
    <source>
        <dbReference type="Pfam" id="PF04389"/>
    </source>
</evidence>
<dbReference type="Pfam" id="PF04389">
    <property type="entry name" value="Peptidase_M28"/>
    <property type="match status" value="1"/>
</dbReference>
<accession>A0AAW8SZL0</accession>
<evidence type="ECO:0000313" key="2">
    <source>
        <dbReference type="EMBL" id="MDT2539880.1"/>
    </source>
</evidence>
<dbReference type="AlphaFoldDB" id="A0AAW8SZL0"/>
<sequence>MENSKKRLVRHMEKLCGEIGPRATGSAGNRAAVDYAAETFRSLGYEVRLQEFSCMDWQNSGAELIADGQSVEVEAAEYAMPCDVHGDLVFVQTIQELKAAALTDKICVMYGDLCKEPLMPKSMTFWNPEEHQAIIRELEEKHPLAVITVSFLEEVAVPIIQDGDFDVPCGTVKGCYLSTLLSKKSATLKLFTERRAAVAANVIATYKNHETNETKKKLAYSAHIDTKPTTPGALDNGTGVALLLTLAEELLQTPVEHPLEFVLFNGEDYYSMPGEMTFLEQSLNQPENYAFAMNIDGAGMQNSTISYSLYECPEPLTTQLDQFTADYPTVEKVEPWPMGDHMLFAGAGIPALAVASTNMYLLMDAVMHTPKDNLTIVDFQRLEEVVHYLTKLSHAVKP</sequence>
<proteinExistence type="predicted"/>
<dbReference type="PANTHER" id="PTHR12147:SF26">
    <property type="entry name" value="PEPTIDASE M28 DOMAIN-CONTAINING PROTEIN"/>
    <property type="match status" value="1"/>
</dbReference>
<evidence type="ECO:0000313" key="3">
    <source>
        <dbReference type="Proteomes" id="UP001249240"/>
    </source>
</evidence>
<dbReference type="InterPro" id="IPR045175">
    <property type="entry name" value="M28_fam"/>
</dbReference>
<dbReference type="PANTHER" id="PTHR12147">
    <property type="entry name" value="METALLOPEPTIDASE M28 FAMILY MEMBER"/>
    <property type="match status" value="1"/>
</dbReference>
<dbReference type="EMBL" id="JARPXM010000023">
    <property type="protein sequence ID" value="MDT2539880.1"/>
    <property type="molecule type" value="Genomic_DNA"/>
</dbReference>
<protein>
    <submittedName>
        <fullName evidence="2">M28 family peptidase</fullName>
    </submittedName>
</protein>
<dbReference type="Gene3D" id="3.40.630.10">
    <property type="entry name" value="Zn peptidases"/>
    <property type="match status" value="1"/>
</dbReference>
<feature type="domain" description="Peptidase M28" evidence="1">
    <location>
        <begin position="201"/>
        <end position="387"/>
    </location>
</feature>
<name>A0AAW8SZL0_9ENTE</name>
<dbReference type="SUPFAM" id="SSF53187">
    <property type="entry name" value="Zn-dependent exopeptidases"/>
    <property type="match status" value="1"/>
</dbReference>
<dbReference type="GO" id="GO:0006508">
    <property type="term" value="P:proteolysis"/>
    <property type="evidence" value="ECO:0007669"/>
    <property type="project" value="InterPro"/>
</dbReference>
<comment type="caution">
    <text evidence="2">The sequence shown here is derived from an EMBL/GenBank/DDBJ whole genome shotgun (WGS) entry which is preliminary data.</text>
</comment>
<dbReference type="RefSeq" id="WP_010745078.1">
    <property type="nucleotide sequence ID" value="NZ_BAAAXM010000043.1"/>
</dbReference>
<dbReference type="GO" id="GO:0008235">
    <property type="term" value="F:metalloexopeptidase activity"/>
    <property type="evidence" value="ECO:0007669"/>
    <property type="project" value="InterPro"/>
</dbReference>
<dbReference type="InterPro" id="IPR007484">
    <property type="entry name" value="Peptidase_M28"/>
</dbReference>
<organism evidence="2 3">
    <name type="scientific">Enterococcus raffinosus</name>
    <dbReference type="NCBI Taxonomy" id="71452"/>
    <lineage>
        <taxon>Bacteria</taxon>
        <taxon>Bacillati</taxon>
        <taxon>Bacillota</taxon>
        <taxon>Bacilli</taxon>
        <taxon>Lactobacillales</taxon>
        <taxon>Enterococcaceae</taxon>
        <taxon>Enterococcus</taxon>
    </lineage>
</organism>
<dbReference type="Gene3D" id="3.50.30.30">
    <property type="match status" value="1"/>
</dbReference>